<dbReference type="Proteomes" id="UP000004221">
    <property type="component" value="Unassembled WGS sequence"/>
</dbReference>
<organism evidence="2 3">
    <name type="scientific">Nitrolancea hollandica Lb</name>
    <dbReference type="NCBI Taxonomy" id="1129897"/>
    <lineage>
        <taxon>Bacteria</taxon>
        <taxon>Pseudomonadati</taxon>
        <taxon>Thermomicrobiota</taxon>
        <taxon>Thermomicrobia</taxon>
        <taxon>Sphaerobacterales</taxon>
        <taxon>Sphaerobacterineae</taxon>
        <taxon>Sphaerobacteraceae</taxon>
        <taxon>Nitrolancea</taxon>
    </lineage>
</organism>
<keyword evidence="1" id="KW-0812">Transmembrane</keyword>
<dbReference type="EMBL" id="CAGS01000289">
    <property type="protein sequence ID" value="CCF84563.1"/>
    <property type="molecule type" value="Genomic_DNA"/>
</dbReference>
<accession>I4EIQ1</accession>
<keyword evidence="1" id="KW-0472">Membrane</keyword>
<keyword evidence="3" id="KW-1185">Reference proteome</keyword>
<sequence>MSGCLGLILWAIISVYLVGALGGNEAQGEVYSHLPLARHTEVAVKVFAVWFVFWASGVIVWVLGTRIWRRVKS</sequence>
<comment type="caution">
    <text evidence="2">The sequence shown here is derived from an EMBL/GenBank/DDBJ whole genome shotgun (WGS) entry which is preliminary data.</text>
</comment>
<reference evidence="2 3" key="1">
    <citation type="journal article" date="2012" name="ISME J.">
        <title>Nitrification expanded: discovery, physiology and genomics of a nitrite-oxidizing bacterium from the phylum Chloroflexi.</title>
        <authorList>
            <person name="Sorokin D.Y."/>
            <person name="Lucker S."/>
            <person name="Vejmelkova D."/>
            <person name="Kostrikina N.A."/>
            <person name="Kleerebezem R."/>
            <person name="Rijpstra W.I."/>
            <person name="Damste J.S."/>
            <person name="Le Paslier D."/>
            <person name="Muyzer G."/>
            <person name="Wagner M."/>
            <person name="van Loosdrecht M.C."/>
            <person name="Daims H."/>
        </authorList>
    </citation>
    <scope>NUCLEOTIDE SEQUENCE [LARGE SCALE GENOMIC DNA]</scope>
    <source>
        <strain evidence="3">none</strain>
    </source>
</reference>
<dbReference type="AlphaFoldDB" id="I4EIQ1"/>
<keyword evidence="1" id="KW-1133">Transmembrane helix</keyword>
<evidence type="ECO:0000313" key="2">
    <source>
        <dbReference type="EMBL" id="CCF84563.1"/>
    </source>
</evidence>
<protein>
    <submittedName>
        <fullName evidence="2">Uncharacterized protein</fullName>
    </submittedName>
</protein>
<gene>
    <name evidence="2" type="ORF">NITHO_3590004</name>
</gene>
<name>I4EIQ1_9BACT</name>
<evidence type="ECO:0000313" key="3">
    <source>
        <dbReference type="Proteomes" id="UP000004221"/>
    </source>
</evidence>
<evidence type="ECO:0000256" key="1">
    <source>
        <dbReference type="SAM" id="Phobius"/>
    </source>
</evidence>
<proteinExistence type="predicted"/>
<feature type="transmembrane region" description="Helical" evidence="1">
    <location>
        <begin position="44"/>
        <end position="64"/>
    </location>
</feature>
<dbReference type="RefSeq" id="WP_008478804.1">
    <property type="nucleotide sequence ID" value="NZ_CAGS01000289.1"/>
</dbReference>